<accession>A0A2V5ICH8</accession>
<evidence type="ECO:0000256" key="5">
    <source>
        <dbReference type="ARBA" id="ARBA00023242"/>
    </source>
</evidence>
<dbReference type="GO" id="GO:0045944">
    <property type="term" value="P:positive regulation of transcription by RNA polymerase II"/>
    <property type="evidence" value="ECO:0007669"/>
    <property type="project" value="TreeGrafter"/>
</dbReference>
<evidence type="ECO:0000256" key="1">
    <source>
        <dbReference type="ARBA" id="ARBA00004123"/>
    </source>
</evidence>
<dbReference type="PROSITE" id="PS00463">
    <property type="entry name" value="ZN2_CY6_FUNGAL_1"/>
    <property type="match status" value="1"/>
</dbReference>
<dbReference type="InterPro" id="IPR001138">
    <property type="entry name" value="Zn2Cys6_DnaBD"/>
</dbReference>
<feature type="compositionally biased region" description="Low complexity" evidence="6">
    <location>
        <begin position="122"/>
        <end position="137"/>
    </location>
</feature>
<dbReference type="SUPFAM" id="SSF57701">
    <property type="entry name" value="Zn2/Cys6 DNA-binding domain"/>
    <property type="match status" value="1"/>
</dbReference>
<dbReference type="Pfam" id="PF00172">
    <property type="entry name" value="Zn_clus"/>
    <property type="match status" value="1"/>
</dbReference>
<evidence type="ECO:0000256" key="3">
    <source>
        <dbReference type="ARBA" id="ARBA00023125"/>
    </source>
</evidence>
<dbReference type="GO" id="GO:0000981">
    <property type="term" value="F:DNA-binding transcription factor activity, RNA polymerase II-specific"/>
    <property type="evidence" value="ECO:0007669"/>
    <property type="project" value="InterPro"/>
</dbReference>
<proteinExistence type="predicted"/>
<evidence type="ECO:0000259" key="7">
    <source>
        <dbReference type="PROSITE" id="PS50048"/>
    </source>
</evidence>
<keyword evidence="5" id="KW-0539">Nucleus</keyword>
<evidence type="ECO:0000313" key="8">
    <source>
        <dbReference type="EMBL" id="PYI32862.1"/>
    </source>
</evidence>
<dbReference type="PROSITE" id="PS50048">
    <property type="entry name" value="ZN2_CY6_FUNGAL_2"/>
    <property type="match status" value="1"/>
</dbReference>
<dbReference type="Pfam" id="PF11951">
    <property type="entry name" value="Fungal_trans_2"/>
    <property type="match status" value="1"/>
</dbReference>
<keyword evidence="3" id="KW-0238">DNA-binding</keyword>
<keyword evidence="2" id="KW-0805">Transcription regulation</keyword>
<evidence type="ECO:0000313" key="9">
    <source>
        <dbReference type="Proteomes" id="UP000248817"/>
    </source>
</evidence>
<dbReference type="CDD" id="cd12148">
    <property type="entry name" value="fungal_TF_MHR"/>
    <property type="match status" value="1"/>
</dbReference>
<dbReference type="Proteomes" id="UP000248817">
    <property type="component" value="Unassembled WGS sequence"/>
</dbReference>
<evidence type="ECO:0000256" key="4">
    <source>
        <dbReference type="ARBA" id="ARBA00023163"/>
    </source>
</evidence>
<sequence length="538" mass="60923">MRGCLTCRQRHIKCDKTEDQCLRCRRSGRECIPAPTRQEEVTFRHGQNPSLRPSGPPRYGESDLVFPADQVWVPFPTQVSFEDETDRTAADYRVVPLDGSPFDLKHAPENSPPSPNGAQHLSSASHPPHSSRVADSSRVRSAQRLVFPLTAFPSPDFASTQKLPSFNEAFLLRYFRKTLGPWLDVCDDQSHFSVDVAERAPSHPLLLYACLAISARHLSYTNHTVPPETADEYHERCIRILKSVLENRDFGTSIEILLTSTVILRFFEQISSHSPSNDLQSHLLAGSVYISSQLDCAVSGGLAEASFWVFVMQDIQFALMYQRPLRLTLSPFAEKLYHAWQHRITQDDRDWTHRAIWLLAETINYCYGANNSMHIEAIDGSALRQRVGAWETMRPDTFKPLHYSGPDPGRGRPFPFIWFTNSLHAAAIQHISMAKALFQQHELQALQSPPQFREGIQMIEDEIILNLGVIFGIALSADNDPALRIMAGHTLCACGIWIRDPLAQTCLLDLLRRTEAENGWPWAFVVQKLSQDWQQTAR</sequence>
<dbReference type="EMBL" id="KZ825489">
    <property type="protein sequence ID" value="PYI32862.1"/>
    <property type="molecule type" value="Genomic_DNA"/>
</dbReference>
<dbReference type="Gene3D" id="4.10.240.10">
    <property type="entry name" value="Zn(2)-C6 fungal-type DNA-binding domain"/>
    <property type="match status" value="1"/>
</dbReference>
<dbReference type="PANTHER" id="PTHR37534">
    <property type="entry name" value="TRANSCRIPTIONAL ACTIVATOR PROTEIN UGA3"/>
    <property type="match status" value="1"/>
</dbReference>
<feature type="domain" description="Zn(2)-C6 fungal-type" evidence="7">
    <location>
        <begin position="3"/>
        <end position="31"/>
    </location>
</feature>
<gene>
    <name evidence="8" type="ORF">BP00DRAFT_435073</name>
</gene>
<comment type="subcellular location">
    <subcellularLocation>
        <location evidence="1">Nucleus</location>
    </subcellularLocation>
</comment>
<name>A0A2V5ICH8_9EURO</name>
<feature type="region of interest" description="Disordered" evidence="6">
    <location>
        <begin position="100"/>
        <end position="137"/>
    </location>
</feature>
<evidence type="ECO:0000256" key="2">
    <source>
        <dbReference type="ARBA" id="ARBA00023015"/>
    </source>
</evidence>
<dbReference type="InterPro" id="IPR021858">
    <property type="entry name" value="Fun_TF"/>
</dbReference>
<dbReference type="GO" id="GO:0008270">
    <property type="term" value="F:zinc ion binding"/>
    <property type="evidence" value="ECO:0007669"/>
    <property type="project" value="InterPro"/>
</dbReference>
<keyword evidence="4" id="KW-0804">Transcription</keyword>
<protein>
    <recommendedName>
        <fullName evidence="7">Zn(2)-C6 fungal-type domain-containing protein</fullName>
    </recommendedName>
</protein>
<dbReference type="InterPro" id="IPR036864">
    <property type="entry name" value="Zn2-C6_fun-type_DNA-bd_sf"/>
</dbReference>
<dbReference type="GO" id="GO:0000976">
    <property type="term" value="F:transcription cis-regulatory region binding"/>
    <property type="evidence" value="ECO:0007669"/>
    <property type="project" value="TreeGrafter"/>
</dbReference>
<dbReference type="PANTHER" id="PTHR37534:SF25">
    <property type="entry name" value="ZN(II)2CYS6 TRANSCRIPTION FACTOR (EUROFUNG)"/>
    <property type="match status" value="1"/>
</dbReference>
<keyword evidence="9" id="KW-1185">Reference proteome</keyword>
<organism evidence="8 9">
    <name type="scientific">Aspergillus indologenus CBS 114.80</name>
    <dbReference type="NCBI Taxonomy" id="1450541"/>
    <lineage>
        <taxon>Eukaryota</taxon>
        <taxon>Fungi</taxon>
        <taxon>Dikarya</taxon>
        <taxon>Ascomycota</taxon>
        <taxon>Pezizomycotina</taxon>
        <taxon>Eurotiomycetes</taxon>
        <taxon>Eurotiomycetidae</taxon>
        <taxon>Eurotiales</taxon>
        <taxon>Aspergillaceae</taxon>
        <taxon>Aspergillus</taxon>
        <taxon>Aspergillus subgen. Circumdati</taxon>
    </lineage>
</organism>
<reference evidence="8 9" key="1">
    <citation type="submission" date="2018-02" db="EMBL/GenBank/DDBJ databases">
        <title>The genomes of Aspergillus section Nigri reveals drivers in fungal speciation.</title>
        <authorList>
            <consortium name="DOE Joint Genome Institute"/>
            <person name="Vesth T.C."/>
            <person name="Nybo J."/>
            <person name="Theobald S."/>
            <person name="Brandl J."/>
            <person name="Frisvad J.C."/>
            <person name="Nielsen K.F."/>
            <person name="Lyhne E.K."/>
            <person name="Kogle M.E."/>
            <person name="Kuo A."/>
            <person name="Riley R."/>
            <person name="Clum A."/>
            <person name="Nolan M."/>
            <person name="Lipzen A."/>
            <person name="Salamov A."/>
            <person name="Henrissat B."/>
            <person name="Wiebenga A."/>
            <person name="De vries R.P."/>
            <person name="Grigoriev I.V."/>
            <person name="Mortensen U.H."/>
            <person name="Andersen M.R."/>
            <person name="Baker S.E."/>
        </authorList>
    </citation>
    <scope>NUCLEOTIDE SEQUENCE [LARGE SCALE GENOMIC DNA]</scope>
    <source>
        <strain evidence="8 9">CBS 114.80</strain>
    </source>
</reference>
<dbReference type="AlphaFoldDB" id="A0A2V5ICH8"/>
<dbReference type="GO" id="GO:0005634">
    <property type="term" value="C:nucleus"/>
    <property type="evidence" value="ECO:0007669"/>
    <property type="project" value="UniProtKB-SubCell"/>
</dbReference>
<dbReference type="CDD" id="cd00067">
    <property type="entry name" value="GAL4"/>
    <property type="match status" value="1"/>
</dbReference>
<dbReference type="SMART" id="SM00066">
    <property type="entry name" value="GAL4"/>
    <property type="match status" value="1"/>
</dbReference>
<evidence type="ECO:0000256" key="6">
    <source>
        <dbReference type="SAM" id="MobiDB-lite"/>
    </source>
</evidence>